<dbReference type="Pfam" id="PF14322">
    <property type="entry name" value="SusD-like_3"/>
    <property type="match status" value="1"/>
</dbReference>
<keyword evidence="4" id="KW-0472">Membrane</keyword>
<evidence type="ECO:0000256" key="5">
    <source>
        <dbReference type="ARBA" id="ARBA00023237"/>
    </source>
</evidence>
<feature type="domain" description="SusD-like N-terminal" evidence="7">
    <location>
        <begin position="92"/>
        <end position="217"/>
    </location>
</feature>
<dbReference type="SUPFAM" id="SSF48452">
    <property type="entry name" value="TPR-like"/>
    <property type="match status" value="1"/>
</dbReference>
<evidence type="ECO:0000256" key="2">
    <source>
        <dbReference type="ARBA" id="ARBA00006275"/>
    </source>
</evidence>
<dbReference type="InterPro" id="IPR011990">
    <property type="entry name" value="TPR-like_helical_dom_sf"/>
</dbReference>
<dbReference type="InterPro" id="IPR012944">
    <property type="entry name" value="SusD_RagB_dom"/>
</dbReference>
<evidence type="ECO:0000313" key="9">
    <source>
        <dbReference type="Proteomes" id="UP000256405"/>
    </source>
</evidence>
<protein>
    <submittedName>
        <fullName evidence="8">Putative outer membrane starch-binding protein</fullName>
    </submittedName>
</protein>
<keyword evidence="3" id="KW-0732">Signal</keyword>
<comment type="similarity">
    <text evidence="2">Belongs to the SusD family.</text>
</comment>
<proteinExistence type="inferred from homology"/>
<dbReference type="CDD" id="cd08977">
    <property type="entry name" value="SusD"/>
    <property type="match status" value="1"/>
</dbReference>
<dbReference type="OrthoDB" id="691907at2"/>
<evidence type="ECO:0000256" key="4">
    <source>
        <dbReference type="ARBA" id="ARBA00023136"/>
    </source>
</evidence>
<feature type="domain" description="RagB/SusD" evidence="6">
    <location>
        <begin position="341"/>
        <end position="449"/>
    </location>
</feature>
<keyword evidence="9" id="KW-1185">Reference proteome</keyword>
<evidence type="ECO:0000256" key="3">
    <source>
        <dbReference type="ARBA" id="ARBA00022729"/>
    </source>
</evidence>
<evidence type="ECO:0000259" key="6">
    <source>
        <dbReference type="Pfam" id="PF07980"/>
    </source>
</evidence>
<dbReference type="Proteomes" id="UP000256405">
    <property type="component" value="Unassembled WGS sequence"/>
</dbReference>
<dbReference type="GO" id="GO:0009279">
    <property type="term" value="C:cell outer membrane"/>
    <property type="evidence" value="ECO:0007669"/>
    <property type="project" value="UniProtKB-SubCell"/>
</dbReference>
<keyword evidence="5" id="KW-0998">Cell outer membrane</keyword>
<comment type="caution">
    <text evidence="8">The sequence shown here is derived from an EMBL/GenBank/DDBJ whole genome shotgun (WGS) entry which is preliminary data.</text>
</comment>
<comment type="subcellular location">
    <subcellularLocation>
        <location evidence="1">Cell outer membrane</location>
    </subcellularLocation>
</comment>
<dbReference type="Gene3D" id="1.25.40.390">
    <property type="match status" value="1"/>
</dbReference>
<dbReference type="InterPro" id="IPR033985">
    <property type="entry name" value="SusD-like_N"/>
</dbReference>
<organism evidence="8 9">
    <name type="scientific">Algoriphagus antarcticus</name>
    <dbReference type="NCBI Taxonomy" id="238540"/>
    <lineage>
        <taxon>Bacteria</taxon>
        <taxon>Pseudomonadati</taxon>
        <taxon>Bacteroidota</taxon>
        <taxon>Cytophagia</taxon>
        <taxon>Cytophagales</taxon>
        <taxon>Cyclobacteriaceae</taxon>
        <taxon>Algoriphagus</taxon>
    </lineage>
</organism>
<evidence type="ECO:0000259" key="7">
    <source>
        <dbReference type="Pfam" id="PF14322"/>
    </source>
</evidence>
<name>A0A3E0DXX1_9BACT</name>
<dbReference type="EMBL" id="QUNF01000007">
    <property type="protein sequence ID" value="REG90303.1"/>
    <property type="molecule type" value="Genomic_DNA"/>
</dbReference>
<dbReference type="AlphaFoldDB" id="A0A3E0DXX1"/>
<evidence type="ECO:0000313" key="8">
    <source>
        <dbReference type="EMBL" id="REG90303.1"/>
    </source>
</evidence>
<dbReference type="Pfam" id="PF07980">
    <property type="entry name" value="SusD_RagB"/>
    <property type="match status" value="1"/>
</dbReference>
<evidence type="ECO:0000256" key="1">
    <source>
        <dbReference type="ARBA" id="ARBA00004442"/>
    </source>
</evidence>
<dbReference type="RefSeq" id="WP_086539946.1">
    <property type="nucleotide sequence ID" value="NZ_MSSW01000004.1"/>
</dbReference>
<gene>
    <name evidence="8" type="ORF">C8N25_10742</name>
</gene>
<accession>A0A3E0DXX1</accession>
<sequence>MKKLFILPLICILLTNCIGILDEDPKSFISKSNFYRNESDAFAALFGTYGTLGNSSFPTIWFMALLECRADHANGRGSQVPISNYSQPLDASNQVRAWNSYNEIYQGINRANAVLDNVPGIEMNEETKKIILAEAKFLRAFFYSNLVKYWGGVPLRDKEFTDFAQIAAPRESKQVVWDFIINDLTDAIPNLESSFPLGQTGRATSWSAKMLLADSYLNLENWQEAANIAEDVISNGPYTFVEINEPNDYNRKIYGADVISNSENIWSIQHSATNGNSIAQFLHRTQSGGYGIGGVFAWVPVMSSYLGTWDKNDFRQDYNTYTFTTAPSGQIIPLPSPSPLFKKYQDGTAASGAAHRNNIPVYRLPEAYLIYAEASARATNSVNALSVERLNAVRRRAYGFDPLSPSSVDFPSDLPLNQFIDLLIQERAYEFILEMKRWNDLLRTGKAKEVIEATGKVWSDVSYLFPLPVDEINNNPGMTEADQNPGY</sequence>
<reference evidence="8 9" key="1">
    <citation type="submission" date="2018-08" db="EMBL/GenBank/DDBJ databases">
        <title>Genomic Encyclopedia of Archaeal and Bacterial Type Strains, Phase II (KMG-II): from individual species to whole genera.</title>
        <authorList>
            <person name="Goeker M."/>
        </authorList>
    </citation>
    <scope>NUCLEOTIDE SEQUENCE [LARGE SCALE GENOMIC DNA]</scope>
    <source>
        <strain evidence="8 9">DSM 15986</strain>
    </source>
</reference>